<organism evidence="2 3">
    <name type="scientific">Herbihabitans rhizosphaerae</name>
    <dbReference type="NCBI Taxonomy" id="1872711"/>
    <lineage>
        <taxon>Bacteria</taxon>
        <taxon>Bacillati</taxon>
        <taxon>Actinomycetota</taxon>
        <taxon>Actinomycetes</taxon>
        <taxon>Pseudonocardiales</taxon>
        <taxon>Pseudonocardiaceae</taxon>
        <taxon>Herbihabitans</taxon>
    </lineage>
</organism>
<comment type="caution">
    <text evidence="2">The sequence shown here is derived from an EMBL/GenBank/DDBJ whole genome shotgun (WGS) entry which is preliminary data.</text>
</comment>
<accession>A0A4Q7KCG3</accession>
<sequence>MTRRVTGWFGFPLGFASAIVATILAVAIGATGHPIASVLLHIVVIAVTSTAPAALATAVTCWAMHAGFVLGRHGELATSGQAGHDAFVLLLNTLIVATLVSVARTAVRHHPEVRLPDQRKAGESVSAIRDGAPA</sequence>
<dbReference type="Proteomes" id="UP000294257">
    <property type="component" value="Unassembled WGS sequence"/>
</dbReference>
<feature type="transmembrane region" description="Helical" evidence="1">
    <location>
        <begin position="38"/>
        <end position="66"/>
    </location>
</feature>
<proteinExistence type="predicted"/>
<keyword evidence="1" id="KW-0812">Transmembrane</keyword>
<name>A0A4Q7KCG3_9PSEU</name>
<evidence type="ECO:0000313" key="2">
    <source>
        <dbReference type="EMBL" id="RZS31159.1"/>
    </source>
</evidence>
<feature type="transmembrane region" description="Helical" evidence="1">
    <location>
        <begin position="6"/>
        <end position="26"/>
    </location>
</feature>
<protein>
    <recommendedName>
        <fullName evidence="4">DUF4118 domain-containing protein</fullName>
    </recommendedName>
</protein>
<keyword evidence="1" id="KW-0472">Membrane</keyword>
<keyword evidence="1" id="KW-1133">Transmembrane helix</keyword>
<gene>
    <name evidence="2" type="ORF">EV193_11538</name>
</gene>
<dbReference type="EMBL" id="SGWQ01000015">
    <property type="protein sequence ID" value="RZS31159.1"/>
    <property type="molecule type" value="Genomic_DNA"/>
</dbReference>
<evidence type="ECO:0000256" key="1">
    <source>
        <dbReference type="SAM" id="Phobius"/>
    </source>
</evidence>
<dbReference type="OrthoDB" id="3638648at2"/>
<reference evidence="2 3" key="1">
    <citation type="submission" date="2019-02" db="EMBL/GenBank/DDBJ databases">
        <title>Genomic Encyclopedia of Type Strains, Phase IV (KMG-IV): sequencing the most valuable type-strain genomes for metagenomic binning, comparative biology and taxonomic classification.</title>
        <authorList>
            <person name="Goeker M."/>
        </authorList>
    </citation>
    <scope>NUCLEOTIDE SEQUENCE [LARGE SCALE GENOMIC DNA]</scope>
    <source>
        <strain evidence="2 3">DSM 101727</strain>
    </source>
</reference>
<dbReference type="AlphaFoldDB" id="A0A4Q7KCG3"/>
<feature type="transmembrane region" description="Helical" evidence="1">
    <location>
        <begin position="86"/>
        <end position="107"/>
    </location>
</feature>
<evidence type="ECO:0000313" key="3">
    <source>
        <dbReference type="Proteomes" id="UP000294257"/>
    </source>
</evidence>
<dbReference type="RefSeq" id="WP_130348306.1">
    <property type="nucleotide sequence ID" value="NZ_SGWQ01000015.1"/>
</dbReference>
<keyword evidence="3" id="KW-1185">Reference proteome</keyword>
<evidence type="ECO:0008006" key="4">
    <source>
        <dbReference type="Google" id="ProtNLM"/>
    </source>
</evidence>